<protein>
    <submittedName>
        <fullName evidence="1">Uncharacterized protein</fullName>
    </submittedName>
</protein>
<dbReference type="AlphaFoldDB" id="A0A445MUL6"/>
<gene>
    <name evidence="1" type="ORF">PITCH_A1680006</name>
</gene>
<sequence>MDMSAVMNIHEIAANKAATRLADAHIKQDKVASATNAQKEKAEEKADNSPLLETYLASSTSVQQKDDPHAVSARVERQVDVQAAKEAVNVQAQNQRLGTLVDIVT</sequence>
<name>A0A445MUL6_9BACT</name>
<evidence type="ECO:0000313" key="1">
    <source>
        <dbReference type="EMBL" id="SPD73089.1"/>
    </source>
</evidence>
<accession>A0A445MUL6</accession>
<dbReference type="EMBL" id="OJIN01000077">
    <property type="protein sequence ID" value="SPD73089.1"/>
    <property type="molecule type" value="Genomic_DNA"/>
</dbReference>
<reference evidence="1" key="1">
    <citation type="submission" date="2018-01" db="EMBL/GenBank/DDBJ databases">
        <authorList>
            <person name="Regsiter A."/>
            <person name="William W."/>
        </authorList>
    </citation>
    <scope>NUCLEOTIDE SEQUENCE</scope>
    <source>
        <strain evidence="1">TRIP AH-1</strain>
    </source>
</reference>
<proteinExistence type="predicted"/>
<organism evidence="1">
    <name type="scientific">uncultured Desulfobacterium sp</name>
    <dbReference type="NCBI Taxonomy" id="201089"/>
    <lineage>
        <taxon>Bacteria</taxon>
        <taxon>Pseudomonadati</taxon>
        <taxon>Thermodesulfobacteriota</taxon>
        <taxon>Desulfobacteria</taxon>
        <taxon>Desulfobacterales</taxon>
        <taxon>Desulfobacteriaceae</taxon>
        <taxon>Desulfobacterium</taxon>
        <taxon>environmental samples</taxon>
    </lineage>
</organism>